<dbReference type="RefSeq" id="WP_199394251.1">
    <property type="nucleotide sequence ID" value="NZ_JAEMHK010000003.1"/>
</dbReference>
<protein>
    <submittedName>
        <fullName evidence="1">Phage recombination protein Bet</fullName>
    </submittedName>
</protein>
<name>A0ABS0YPA3_9BACT</name>
<dbReference type="Pfam" id="PF03837">
    <property type="entry name" value="RecT"/>
    <property type="match status" value="1"/>
</dbReference>
<organism evidence="1 2">
    <name type="scientific">Geomonas propionica</name>
    <dbReference type="NCBI Taxonomy" id="2798582"/>
    <lineage>
        <taxon>Bacteria</taxon>
        <taxon>Pseudomonadati</taxon>
        <taxon>Thermodesulfobacteriota</taxon>
        <taxon>Desulfuromonadia</taxon>
        <taxon>Geobacterales</taxon>
        <taxon>Geobacteraceae</taxon>
        <taxon>Geomonas</taxon>
    </lineage>
</organism>
<evidence type="ECO:0000313" key="2">
    <source>
        <dbReference type="Proteomes" id="UP000641025"/>
    </source>
</evidence>
<dbReference type="Proteomes" id="UP000641025">
    <property type="component" value="Unassembled WGS sequence"/>
</dbReference>
<comment type="caution">
    <text evidence="1">The sequence shown here is derived from an EMBL/GenBank/DDBJ whole genome shotgun (WGS) entry which is preliminary data.</text>
</comment>
<sequence length="298" mass="33379">MSNNAVTKIDFDKDQLAVIEAQFFPAGASKAEQQYCFAVARELGLNPILKEVQFVPRRQKVGDRWVNKVEPMVGRDGFLSIAHKSNQIAGIETTACIKEVPQLEHGSWVVKPQLVAECTVWRKDSSKPFTAQVAYNEYVQKTSDGTPTKFWAEKPETMLKKVAESQALRKAFNIHGVYCPEEVGAGYETASGEILAQEVEAEFVRVEPDRNHLCLVPSTAQPEAETDAQNGAESYAPDDVINRVTGLLEEKGIPYEVDRERGIVSAKSYNERQLLKDSGFRWNGDSKSWIYLFDPTPF</sequence>
<accession>A0ABS0YPA3</accession>
<keyword evidence="2" id="KW-1185">Reference proteome</keyword>
<gene>
    <name evidence="1" type="primary">bet</name>
    <name evidence="1" type="ORF">JFN90_06315</name>
</gene>
<dbReference type="NCBIfam" id="TIGR01913">
    <property type="entry name" value="bet_lambda"/>
    <property type="match status" value="1"/>
</dbReference>
<dbReference type="EMBL" id="JAEMHK010000003">
    <property type="protein sequence ID" value="MBJ6799749.1"/>
    <property type="molecule type" value="Genomic_DNA"/>
</dbReference>
<proteinExistence type="predicted"/>
<dbReference type="InterPro" id="IPR018330">
    <property type="entry name" value="RecT_fam"/>
</dbReference>
<evidence type="ECO:0000313" key="1">
    <source>
        <dbReference type="EMBL" id="MBJ6799749.1"/>
    </source>
</evidence>
<reference evidence="1 2" key="1">
    <citation type="submission" date="2020-12" db="EMBL/GenBank/DDBJ databases">
        <title>Geomonas sp. Red259, isolated from paddy soil.</title>
        <authorList>
            <person name="Xu Z."/>
            <person name="Zhang Z."/>
            <person name="Masuda Y."/>
            <person name="Itoh H."/>
            <person name="Senoo K."/>
        </authorList>
    </citation>
    <scope>NUCLEOTIDE SEQUENCE [LARGE SCALE GENOMIC DNA]</scope>
    <source>
        <strain evidence="1 2">Red259</strain>
    </source>
</reference>
<dbReference type="InterPro" id="IPR010183">
    <property type="entry name" value="Phage_lambda_Bet"/>
</dbReference>